<dbReference type="EMBL" id="CAJNOL010005033">
    <property type="protein sequence ID" value="CAF1598824.1"/>
    <property type="molecule type" value="Genomic_DNA"/>
</dbReference>
<reference evidence="2" key="1">
    <citation type="submission" date="2021-02" db="EMBL/GenBank/DDBJ databases">
        <authorList>
            <person name="Nowell W R."/>
        </authorList>
    </citation>
    <scope>NUCLEOTIDE SEQUENCE</scope>
</reference>
<dbReference type="InterPro" id="IPR027417">
    <property type="entry name" value="P-loop_NTPase"/>
</dbReference>
<accession>A0A815GYL1</accession>
<dbReference type="PANTHER" id="PTHR46844">
    <property type="entry name" value="SLR5058 PROTEIN"/>
    <property type="match status" value="1"/>
</dbReference>
<feature type="domain" description="NACHT" evidence="1">
    <location>
        <begin position="28"/>
        <end position="133"/>
    </location>
</feature>
<dbReference type="AlphaFoldDB" id="A0A815GYL1"/>
<evidence type="ECO:0000313" key="2">
    <source>
        <dbReference type="EMBL" id="CAF1345066.1"/>
    </source>
</evidence>
<organism evidence="2 5">
    <name type="scientific">Rotaria sordida</name>
    <dbReference type="NCBI Taxonomy" id="392033"/>
    <lineage>
        <taxon>Eukaryota</taxon>
        <taxon>Metazoa</taxon>
        <taxon>Spiralia</taxon>
        <taxon>Gnathifera</taxon>
        <taxon>Rotifera</taxon>
        <taxon>Eurotatoria</taxon>
        <taxon>Bdelloidea</taxon>
        <taxon>Philodinida</taxon>
        <taxon>Philodinidae</taxon>
        <taxon>Rotaria</taxon>
    </lineage>
</organism>
<dbReference type="EMBL" id="CAJOBD010039055">
    <property type="protein sequence ID" value="CAF4312391.1"/>
    <property type="molecule type" value="Genomic_DNA"/>
</dbReference>
<protein>
    <recommendedName>
        <fullName evidence="1">NACHT domain-containing protein</fullName>
    </recommendedName>
</protein>
<dbReference type="InterPro" id="IPR007111">
    <property type="entry name" value="NACHT_NTPase"/>
</dbReference>
<dbReference type="EMBL" id="CAJNOH010003678">
    <property type="protein sequence ID" value="CAF1345066.1"/>
    <property type="molecule type" value="Genomic_DNA"/>
</dbReference>
<comment type="caution">
    <text evidence="2">The sequence shown here is derived from an EMBL/GenBank/DDBJ whole genome shotgun (WGS) entry which is preliminary data.</text>
</comment>
<evidence type="ECO:0000313" key="3">
    <source>
        <dbReference type="EMBL" id="CAF1598824.1"/>
    </source>
</evidence>
<dbReference type="PROSITE" id="PS50837">
    <property type="entry name" value="NACHT"/>
    <property type="match status" value="1"/>
</dbReference>
<evidence type="ECO:0000313" key="5">
    <source>
        <dbReference type="Proteomes" id="UP000663854"/>
    </source>
</evidence>
<gene>
    <name evidence="4" type="ORF">JBS370_LOCUS40755</name>
    <name evidence="3" type="ORF">JXQ802_LOCUS48057</name>
    <name evidence="2" type="ORF">PYM288_LOCUS32094</name>
</gene>
<name>A0A815GYL1_9BILA</name>
<evidence type="ECO:0000313" key="4">
    <source>
        <dbReference type="EMBL" id="CAF4312391.1"/>
    </source>
</evidence>
<dbReference type="PANTHER" id="PTHR46844:SF1">
    <property type="entry name" value="SLR5058 PROTEIN"/>
    <property type="match status" value="1"/>
</dbReference>
<dbReference type="Proteomes" id="UP000663854">
    <property type="component" value="Unassembled WGS sequence"/>
</dbReference>
<evidence type="ECO:0000259" key="1">
    <source>
        <dbReference type="PROSITE" id="PS50837"/>
    </source>
</evidence>
<dbReference type="Gene3D" id="3.40.50.300">
    <property type="entry name" value="P-loop containing nucleotide triphosphate hydrolases"/>
    <property type="match status" value="1"/>
</dbReference>
<dbReference type="Proteomes" id="UP000663836">
    <property type="component" value="Unassembled WGS sequence"/>
</dbReference>
<dbReference type="Proteomes" id="UP000663870">
    <property type="component" value="Unassembled WGS sequence"/>
</dbReference>
<proteinExistence type="predicted"/>
<dbReference type="Pfam" id="PF05729">
    <property type="entry name" value="NACHT"/>
    <property type="match status" value="1"/>
</dbReference>
<evidence type="ECO:0000313" key="6">
    <source>
        <dbReference type="Proteomes" id="UP000663870"/>
    </source>
</evidence>
<sequence>MGTFEQIYGSKTPIDVKDIFKTCKDQTRKVLVFGRAGIGKSTFCRYIAYQWATGAIWPEYELVVLIPLRSLTEYRYPIDTIYSLVDIVEKEYVSYPFLSENNKQLLQQELRENHILWLLDGCDETVQNRSSHL</sequence>
<keyword evidence="6" id="KW-1185">Reference proteome</keyword>
<dbReference type="SUPFAM" id="SSF52540">
    <property type="entry name" value="P-loop containing nucleoside triphosphate hydrolases"/>
    <property type="match status" value="1"/>
</dbReference>